<accession>A0AAU8GAH4</accession>
<dbReference type="EMBL" id="CP159307">
    <property type="protein sequence ID" value="XCH33770.1"/>
    <property type="molecule type" value="Genomic_DNA"/>
</dbReference>
<evidence type="ECO:0000313" key="1">
    <source>
        <dbReference type="EMBL" id="XCH33770.1"/>
    </source>
</evidence>
<protein>
    <submittedName>
        <fullName evidence="1">Uncharacterized protein</fullName>
    </submittedName>
</protein>
<sequence>MEMTERFYIEDPKLETKYRRFEKLGTELKLPVFKTFLEMEVLDRDGKTIHAHKQRSHSWNRNAYNFLFSQMAAYGLTGTNLFEAGAISLKWTNGNIYPNSSGWALNQVAGLDEGVNVNDRSTNTGFLATAGATDKGIIVGTNNFPESFDGYVLGAPIGNGSGAGQMDYAQSDLHSITYDAPTKTFTDTLIRYINNNSGADIGVNEVALYGKVKFTSAGTGTIMFSRDLLASTVTVPNTGQLKVTYTIQLAYPA</sequence>
<reference evidence="1" key="1">
    <citation type="submission" date="2024-06" db="EMBL/GenBank/DDBJ databases">
        <title>A Novel Isolate, Dehalogenimonas sp. Strain 4OHTPN, Dechlorinates Aromatic 4 Hydroxy chlorothalonil by a Novel Reductive Dehalogenase.</title>
        <authorList>
            <person name="Liu G."/>
        </authorList>
    </citation>
    <scope>NUCLEOTIDE SEQUENCE</scope>
    <source>
        <strain evidence="1">4OHTPN</strain>
    </source>
</reference>
<proteinExistence type="predicted"/>
<dbReference type="RefSeq" id="WP_353714980.1">
    <property type="nucleotide sequence ID" value="NZ_CP159307.1"/>
</dbReference>
<dbReference type="AlphaFoldDB" id="A0AAU8GAH4"/>
<organism evidence="1">
    <name type="scientific">Dehalogenimonas sp. 4OHTPN</name>
    <dbReference type="NCBI Taxonomy" id="3166643"/>
    <lineage>
        <taxon>Bacteria</taxon>
        <taxon>Bacillati</taxon>
        <taxon>Chloroflexota</taxon>
        <taxon>Dehalococcoidia</taxon>
        <taxon>Dehalococcoidales</taxon>
        <taxon>Dehalococcoidaceae</taxon>
        <taxon>Dehalogenimonas</taxon>
    </lineage>
</organism>
<name>A0AAU8GAH4_9CHLR</name>
<gene>
    <name evidence="1" type="ORF">ABV300_02530</name>
</gene>